<evidence type="ECO:0000256" key="4">
    <source>
        <dbReference type="ARBA" id="ARBA00022553"/>
    </source>
</evidence>
<dbReference type="SUPFAM" id="SSF55804">
    <property type="entry name" value="Phoshotransferase/anion transport protein"/>
    <property type="match status" value="1"/>
</dbReference>
<keyword evidence="7" id="KW-0418">Kinase</keyword>
<keyword evidence="4" id="KW-0597">Phosphoprotein</keyword>
<evidence type="ECO:0000256" key="8">
    <source>
        <dbReference type="ARBA" id="ARBA00037387"/>
    </source>
</evidence>
<evidence type="ECO:0000256" key="5">
    <source>
        <dbReference type="ARBA" id="ARBA00022679"/>
    </source>
</evidence>
<organism evidence="12 13">
    <name type="scientific">[Clostridium] celerecrescens 18A</name>
    <dbReference type="NCBI Taxonomy" id="1286362"/>
    <lineage>
        <taxon>Bacteria</taxon>
        <taxon>Bacillati</taxon>
        <taxon>Bacillota</taxon>
        <taxon>Clostridia</taxon>
        <taxon>Lachnospirales</taxon>
        <taxon>Lachnospiraceae</taxon>
        <taxon>Lacrimispora</taxon>
    </lineage>
</organism>
<dbReference type="PANTHER" id="PTHR36203">
    <property type="entry name" value="ASCORBATE-SPECIFIC PTS SYSTEM EIIA COMPONENT"/>
    <property type="match status" value="1"/>
</dbReference>
<name>A0A2M8Z5W4_9FIRM</name>
<evidence type="ECO:0000313" key="12">
    <source>
        <dbReference type="EMBL" id="PJJ28837.1"/>
    </source>
</evidence>
<evidence type="ECO:0000256" key="10">
    <source>
        <dbReference type="ARBA" id="ARBA00042072"/>
    </source>
</evidence>
<dbReference type="InterPro" id="IPR051351">
    <property type="entry name" value="Ascorbate-PTS_EIIA_comp"/>
</dbReference>
<evidence type="ECO:0000256" key="2">
    <source>
        <dbReference type="ARBA" id="ARBA00022448"/>
    </source>
</evidence>
<proteinExistence type="predicted"/>
<dbReference type="InterPro" id="IPR002178">
    <property type="entry name" value="PTS_EIIA_type-2_dom"/>
</dbReference>
<accession>A0A2M8Z5W4</accession>
<dbReference type="GO" id="GO:0005737">
    <property type="term" value="C:cytoplasm"/>
    <property type="evidence" value="ECO:0007669"/>
    <property type="project" value="UniProtKB-SubCell"/>
</dbReference>
<dbReference type="Gene3D" id="3.40.930.10">
    <property type="entry name" value="Mannitol-specific EII, Chain A"/>
    <property type="match status" value="1"/>
</dbReference>
<keyword evidence="5" id="KW-0808">Transferase</keyword>
<dbReference type="PANTHER" id="PTHR36203:SF1">
    <property type="entry name" value="ASCORBATE-SPECIFIC PTS SYSTEM EIIA COMPONENT"/>
    <property type="match status" value="1"/>
</dbReference>
<keyword evidence="6" id="KW-0598">Phosphotransferase system</keyword>
<evidence type="ECO:0000256" key="3">
    <source>
        <dbReference type="ARBA" id="ARBA00022490"/>
    </source>
</evidence>
<dbReference type="OrthoDB" id="369398at2"/>
<dbReference type="GO" id="GO:0016301">
    <property type="term" value="F:kinase activity"/>
    <property type="evidence" value="ECO:0007669"/>
    <property type="project" value="UniProtKB-KW"/>
</dbReference>
<dbReference type="CDD" id="cd00211">
    <property type="entry name" value="PTS_IIA_fru"/>
    <property type="match status" value="1"/>
</dbReference>
<evidence type="ECO:0000259" key="11">
    <source>
        <dbReference type="PROSITE" id="PS51094"/>
    </source>
</evidence>
<dbReference type="Proteomes" id="UP000231092">
    <property type="component" value="Unassembled WGS sequence"/>
</dbReference>
<protein>
    <recommendedName>
        <fullName evidence="9">Ascorbate-specific PTS system EIIA component</fullName>
    </recommendedName>
    <alternativeName>
        <fullName evidence="10">Ascorbate-specific phosphotransferase enzyme IIA component</fullName>
    </alternativeName>
</protein>
<dbReference type="GO" id="GO:0009401">
    <property type="term" value="P:phosphoenolpyruvate-dependent sugar phosphotransferase system"/>
    <property type="evidence" value="ECO:0007669"/>
    <property type="project" value="UniProtKB-KW"/>
</dbReference>
<evidence type="ECO:0000256" key="7">
    <source>
        <dbReference type="ARBA" id="ARBA00022777"/>
    </source>
</evidence>
<dbReference type="RefSeq" id="WP_100305292.1">
    <property type="nucleotide sequence ID" value="NZ_PGET01000001.1"/>
</dbReference>
<keyword evidence="2" id="KW-0813">Transport</keyword>
<sequence>MSIINEKCIALRLDASDAQEGIVKAGQVLLQEGYIRQEYIDAMLKNFEKNGPYFAIAPGFAMPHARPEDGVIQSGISLITLKTPVPFGSSNDPVKLIMALATSSDNEHLEFMTKIAGILGKEQVIERLYQCMTADEAMSIINND</sequence>
<reference evidence="12 13" key="1">
    <citation type="submission" date="2017-11" db="EMBL/GenBank/DDBJ databases">
        <title>Understudied soil microbes with underappreciated capabilities: Untangling the Clostridium saccharolyticum group.</title>
        <authorList>
            <person name="Leschine S."/>
        </authorList>
    </citation>
    <scope>NUCLEOTIDE SEQUENCE [LARGE SCALE GENOMIC DNA]</scope>
    <source>
        <strain evidence="12 13">18A</strain>
    </source>
</reference>
<comment type="caution">
    <text evidence="12">The sequence shown here is derived from an EMBL/GenBank/DDBJ whole genome shotgun (WGS) entry which is preliminary data.</text>
</comment>
<feature type="domain" description="PTS EIIA type-2" evidence="11">
    <location>
        <begin position="2"/>
        <end position="144"/>
    </location>
</feature>
<evidence type="ECO:0000256" key="1">
    <source>
        <dbReference type="ARBA" id="ARBA00004496"/>
    </source>
</evidence>
<comment type="function">
    <text evidence="8">The phosphoenolpyruvate-dependent sugar phosphotransferase system (sugar PTS), a major carbohydrate active transport system, catalyzes the phosphorylation of incoming sugar substrates concomitantly with their translocation across the cell membrane. The enzyme II UlaABC PTS system is involved in ascorbate transport.</text>
</comment>
<dbReference type="AlphaFoldDB" id="A0A2M8Z5W4"/>
<evidence type="ECO:0000256" key="9">
    <source>
        <dbReference type="ARBA" id="ARBA00041175"/>
    </source>
</evidence>
<dbReference type="EMBL" id="PGET01000001">
    <property type="protein sequence ID" value="PJJ28837.1"/>
    <property type="molecule type" value="Genomic_DNA"/>
</dbReference>
<gene>
    <name evidence="12" type="ORF">H171_2359</name>
</gene>
<dbReference type="PROSITE" id="PS51094">
    <property type="entry name" value="PTS_EIIA_TYPE_2"/>
    <property type="match status" value="1"/>
</dbReference>
<dbReference type="InterPro" id="IPR016152">
    <property type="entry name" value="PTrfase/Anion_transptr"/>
</dbReference>
<evidence type="ECO:0000313" key="13">
    <source>
        <dbReference type="Proteomes" id="UP000231092"/>
    </source>
</evidence>
<evidence type="ECO:0000256" key="6">
    <source>
        <dbReference type="ARBA" id="ARBA00022683"/>
    </source>
</evidence>
<comment type="subcellular location">
    <subcellularLocation>
        <location evidence="1">Cytoplasm</location>
    </subcellularLocation>
</comment>
<dbReference type="Pfam" id="PF00359">
    <property type="entry name" value="PTS_EIIA_2"/>
    <property type="match status" value="1"/>
</dbReference>
<keyword evidence="3" id="KW-0963">Cytoplasm</keyword>